<organism evidence="1 2">
    <name type="scientific">Pyrenophora tritici-repentis (strain Pt-1C-BFP)</name>
    <name type="common">Wheat tan spot fungus</name>
    <name type="synonym">Drechslera tritici-repentis</name>
    <dbReference type="NCBI Taxonomy" id="426418"/>
    <lineage>
        <taxon>Eukaryota</taxon>
        <taxon>Fungi</taxon>
        <taxon>Dikarya</taxon>
        <taxon>Ascomycota</taxon>
        <taxon>Pezizomycotina</taxon>
        <taxon>Dothideomycetes</taxon>
        <taxon>Pleosporomycetidae</taxon>
        <taxon>Pleosporales</taxon>
        <taxon>Pleosporineae</taxon>
        <taxon>Pleosporaceae</taxon>
        <taxon>Pyrenophora</taxon>
    </lineage>
</organism>
<name>B2WDT5_PYRTR</name>
<dbReference type="InParanoid" id="B2WDT5"/>
<evidence type="ECO:0000313" key="2">
    <source>
        <dbReference type="Proteomes" id="UP000001471"/>
    </source>
</evidence>
<dbReference type="HOGENOM" id="CLU_2498981_0_0_1"/>
<dbReference type="AlphaFoldDB" id="B2WDT5"/>
<sequence length="86" mass="10001">MDCLLCPNLKLFTFFVKFGFWETDGLAASLGVGVADLNVRQDWWFQVLLLLTNYSPSSTKKLWDIRALKREAIFKWRANSILIFVL</sequence>
<dbReference type="EMBL" id="DS231623">
    <property type="protein sequence ID" value="EDU51227.1"/>
    <property type="molecule type" value="Genomic_DNA"/>
</dbReference>
<reference evidence="2" key="1">
    <citation type="journal article" date="2013" name="G3 (Bethesda)">
        <title>Comparative genomics of a plant-pathogenic fungus, Pyrenophora tritici-repentis, reveals transduplication and the impact of repeat elements on pathogenicity and population divergence.</title>
        <authorList>
            <person name="Manning V.A."/>
            <person name="Pandelova I."/>
            <person name="Dhillon B."/>
            <person name="Wilhelm L.J."/>
            <person name="Goodwin S.B."/>
            <person name="Berlin A.M."/>
            <person name="Figueroa M."/>
            <person name="Freitag M."/>
            <person name="Hane J.K."/>
            <person name="Henrissat B."/>
            <person name="Holman W.H."/>
            <person name="Kodira C.D."/>
            <person name="Martin J."/>
            <person name="Oliver R.P."/>
            <person name="Robbertse B."/>
            <person name="Schackwitz W."/>
            <person name="Schwartz D.C."/>
            <person name="Spatafora J.W."/>
            <person name="Turgeon B.G."/>
            <person name="Yandava C."/>
            <person name="Young S."/>
            <person name="Zhou S."/>
            <person name="Zeng Q."/>
            <person name="Grigoriev I.V."/>
            <person name="Ma L.-J."/>
            <person name="Ciuffetti L.M."/>
        </authorList>
    </citation>
    <scope>NUCLEOTIDE SEQUENCE [LARGE SCALE GENOMIC DNA]</scope>
    <source>
        <strain evidence="2">Pt-1C-BFP</strain>
    </source>
</reference>
<dbReference type="Proteomes" id="UP000001471">
    <property type="component" value="Unassembled WGS sequence"/>
</dbReference>
<protein>
    <submittedName>
        <fullName evidence="1">Uncharacterized protein</fullName>
    </submittedName>
</protein>
<proteinExistence type="predicted"/>
<gene>
    <name evidence="1" type="ORF">PTRG_08308</name>
</gene>
<evidence type="ECO:0000313" key="1">
    <source>
        <dbReference type="EMBL" id="EDU51227.1"/>
    </source>
</evidence>
<accession>B2WDT5</accession>